<protein>
    <submittedName>
        <fullName evidence="10">Response regulator transcription factor</fullName>
    </submittedName>
</protein>
<name>A0ABV0B701_9SPHN</name>
<dbReference type="SUPFAM" id="SSF46894">
    <property type="entry name" value="C-terminal effector domain of the bipartite response regulators"/>
    <property type="match status" value="1"/>
</dbReference>
<dbReference type="PROSITE" id="PS50110">
    <property type="entry name" value="RESPONSE_REGULATORY"/>
    <property type="match status" value="1"/>
</dbReference>
<feature type="modified residue" description="4-aspartylphosphate" evidence="6">
    <location>
        <position position="68"/>
    </location>
</feature>
<dbReference type="InterPro" id="IPR036388">
    <property type="entry name" value="WH-like_DNA-bd_sf"/>
</dbReference>
<evidence type="ECO:0000313" key="10">
    <source>
        <dbReference type="EMBL" id="MEN3747362.1"/>
    </source>
</evidence>
<dbReference type="InterPro" id="IPR001867">
    <property type="entry name" value="OmpR/PhoB-type_DNA-bd"/>
</dbReference>
<dbReference type="EMBL" id="JBDIZK010000004">
    <property type="protein sequence ID" value="MEN3747362.1"/>
    <property type="molecule type" value="Genomic_DNA"/>
</dbReference>
<keyword evidence="4 7" id="KW-0238">DNA-binding</keyword>
<evidence type="ECO:0000256" key="2">
    <source>
        <dbReference type="ARBA" id="ARBA00023012"/>
    </source>
</evidence>
<evidence type="ECO:0000256" key="3">
    <source>
        <dbReference type="ARBA" id="ARBA00023015"/>
    </source>
</evidence>
<feature type="domain" description="OmpR/PhoB-type" evidence="9">
    <location>
        <begin position="147"/>
        <end position="246"/>
    </location>
</feature>
<evidence type="ECO:0000313" key="11">
    <source>
        <dbReference type="Proteomes" id="UP001427805"/>
    </source>
</evidence>
<dbReference type="Proteomes" id="UP001427805">
    <property type="component" value="Unassembled WGS sequence"/>
</dbReference>
<dbReference type="InterPro" id="IPR001789">
    <property type="entry name" value="Sig_transdc_resp-reg_receiver"/>
</dbReference>
<dbReference type="PROSITE" id="PS51755">
    <property type="entry name" value="OMPR_PHOB"/>
    <property type="match status" value="1"/>
</dbReference>
<sequence length="252" mass="27827">MPVDGSHQSLLPVPPTRIGRILVVQDDGDARRSTLSHLRDHQCDAAGCGALDVARHVQNQTLSLILVDSRLGTYSGLDVLRQIRGRSSVPVILYGDRNQADVERIIGLELGADDFLCAPLNVHELLARTRAILRRQDLGRLGIGALRGGYGFRGWALRHVTRALTSPSGEPVGLTKKEYALLVALLEMPGRPLSRLHLMRATRTHEDIYDRSIDVQILRLRRKLEADPSGVGLIRTDRGVGYILDAEVETLF</sequence>
<gene>
    <name evidence="10" type="ORF">TPR58_09290</name>
</gene>
<evidence type="ECO:0000256" key="1">
    <source>
        <dbReference type="ARBA" id="ARBA00022553"/>
    </source>
</evidence>
<keyword evidence="5" id="KW-0804">Transcription</keyword>
<dbReference type="SMART" id="SM00862">
    <property type="entry name" value="Trans_reg_C"/>
    <property type="match status" value="1"/>
</dbReference>
<dbReference type="Gene3D" id="6.10.250.690">
    <property type="match status" value="1"/>
</dbReference>
<evidence type="ECO:0000259" key="8">
    <source>
        <dbReference type="PROSITE" id="PS50110"/>
    </source>
</evidence>
<dbReference type="PANTHER" id="PTHR48111">
    <property type="entry name" value="REGULATOR OF RPOS"/>
    <property type="match status" value="1"/>
</dbReference>
<feature type="domain" description="Response regulatory" evidence="8">
    <location>
        <begin position="20"/>
        <end position="133"/>
    </location>
</feature>
<dbReference type="InterPro" id="IPR039420">
    <property type="entry name" value="WalR-like"/>
</dbReference>
<evidence type="ECO:0000256" key="6">
    <source>
        <dbReference type="PROSITE-ProRule" id="PRU00169"/>
    </source>
</evidence>
<accession>A0ABV0B701</accession>
<evidence type="ECO:0000256" key="4">
    <source>
        <dbReference type="ARBA" id="ARBA00023125"/>
    </source>
</evidence>
<keyword evidence="3" id="KW-0805">Transcription regulation</keyword>
<dbReference type="InterPro" id="IPR016032">
    <property type="entry name" value="Sig_transdc_resp-reg_C-effctor"/>
</dbReference>
<dbReference type="PANTHER" id="PTHR48111:SF4">
    <property type="entry name" value="DNA-BINDING DUAL TRANSCRIPTIONAL REGULATOR OMPR"/>
    <property type="match status" value="1"/>
</dbReference>
<dbReference type="SUPFAM" id="SSF52172">
    <property type="entry name" value="CheY-like"/>
    <property type="match status" value="1"/>
</dbReference>
<dbReference type="Pfam" id="PF00072">
    <property type="entry name" value="Response_reg"/>
    <property type="match status" value="1"/>
</dbReference>
<proteinExistence type="predicted"/>
<keyword evidence="1 6" id="KW-0597">Phosphoprotein</keyword>
<dbReference type="RefSeq" id="WP_346246351.1">
    <property type="nucleotide sequence ID" value="NZ_JBDIZK010000004.1"/>
</dbReference>
<reference evidence="10 11" key="1">
    <citation type="submission" date="2024-05" db="EMBL/GenBank/DDBJ databases">
        <title>Sphingomonas sp. HF-S3 16S ribosomal RNA gene Genome sequencing and assembly.</title>
        <authorList>
            <person name="Lee H."/>
        </authorList>
    </citation>
    <scope>NUCLEOTIDE SEQUENCE [LARGE SCALE GENOMIC DNA]</scope>
    <source>
        <strain evidence="10 11">HF-S3</strain>
    </source>
</reference>
<evidence type="ECO:0000256" key="7">
    <source>
        <dbReference type="PROSITE-ProRule" id="PRU01091"/>
    </source>
</evidence>
<feature type="DNA-binding region" description="OmpR/PhoB-type" evidence="7">
    <location>
        <begin position="147"/>
        <end position="246"/>
    </location>
</feature>
<dbReference type="Gene3D" id="1.10.10.10">
    <property type="entry name" value="Winged helix-like DNA-binding domain superfamily/Winged helix DNA-binding domain"/>
    <property type="match status" value="1"/>
</dbReference>
<evidence type="ECO:0000256" key="5">
    <source>
        <dbReference type="ARBA" id="ARBA00023163"/>
    </source>
</evidence>
<dbReference type="Pfam" id="PF00486">
    <property type="entry name" value="Trans_reg_C"/>
    <property type="match status" value="1"/>
</dbReference>
<keyword evidence="11" id="KW-1185">Reference proteome</keyword>
<dbReference type="InterPro" id="IPR011006">
    <property type="entry name" value="CheY-like_superfamily"/>
</dbReference>
<dbReference type="Gene3D" id="3.40.50.2300">
    <property type="match status" value="1"/>
</dbReference>
<keyword evidence="2" id="KW-0902">Two-component regulatory system</keyword>
<comment type="caution">
    <text evidence="10">The sequence shown here is derived from an EMBL/GenBank/DDBJ whole genome shotgun (WGS) entry which is preliminary data.</text>
</comment>
<dbReference type="SMART" id="SM00448">
    <property type="entry name" value="REC"/>
    <property type="match status" value="1"/>
</dbReference>
<dbReference type="CDD" id="cd00383">
    <property type="entry name" value="trans_reg_C"/>
    <property type="match status" value="1"/>
</dbReference>
<evidence type="ECO:0000259" key="9">
    <source>
        <dbReference type="PROSITE" id="PS51755"/>
    </source>
</evidence>
<organism evidence="10 11">
    <name type="scientific">Sphingomonas rustica</name>
    <dbReference type="NCBI Taxonomy" id="3103142"/>
    <lineage>
        <taxon>Bacteria</taxon>
        <taxon>Pseudomonadati</taxon>
        <taxon>Pseudomonadota</taxon>
        <taxon>Alphaproteobacteria</taxon>
        <taxon>Sphingomonadales</taxon>
        <taxon>Sphingomonadaceae</taxon>
        <taxon>Sphingomonas</taxon>
    </lineage>
</organism>